<dbReference type="EMBL" id="CP094326">
    <property type="protein sequence ID" value="UNY97878.1"/>
    <property type="molecule type" value="Genomic_DNA"/>
</dbReference>
<dbReference type="Gene3D" id="3.30.420.40">
    <property type="match status" value="1"/>
</dbReference>
<keyword evidence="3" id="KW-1185">Reference proteome</keyword>
<accession>A0ABY3YL46</accession>
<dbReference type="InterPro" id="IPR043129">
    <property type="entry name" value="ATPase_NBD"/>
</dbReference>
<dbReference type="PANTHER" id="PTHR30005">
    <property type="entry name" value="EXOPOLYPHOSPHATASE"/>
    <property type="match status" value="1"/>
</dbReference>
<proteinExistence type="predicted"/>
<organism evidence="2 3">
    <name type="scientific">Zhouia spongiae</name>
    <dbReference type="NCBI Taxonomy" id="2202721"/>
    <lineage>
        <taxon>Bacteria</taxon>
        <taxon>Pseudomonadati</taxon>
        <taxon>Bacteroidota</taxon>
        <taxon>Flavobacteriia</taxon>
        <taxon>Flavobacteriales</taxon>
        <taxon>Flavobacteriaceae</taxon>
        <taxon>Zhouia</taxon>
    </lineage>
</organism>
<dbReference type="Pfam" id="PF02541">
    <property type="entry name" value="Ppx-GppA"/>
    <property type="match status" value="1"/>
</dbReference>
<evidence type="ECO:0000259" key="1">
    <source>
        <dbReference type="Pfam" id="PF02541"/>
    </source>
</evidence>
<reference evidence="2 3" key="1">
    <citation type="journal article" date="2018" name="Int. J. Syst. Evol. Microbiol.">
        <title>Zhouia spongiae sp. nov., isolated from a marine sponge.</title>
        <authorList>
            <person name="Zhuang L."/>
            <person name="Lin B."/>
            <person name="Qin F."/>
            <person name="Luo L."/>
        </authorList>
    </citation>
    <scope>NUCLEOTIDE SEQUENCE [LARGE SCALE GENOMIC DNA]</scope>
    <source>
        <strain evidence="2 3">HN-Y44</strain>
    </source>
</reference>
<dbReference type="RefSeq" id="WP_242936289.1">
    <property type="nucleotide sequence ID" value="NZ_CP094326.1"/>
</dbReference>
<feature type="domain" description="Ppx/GppA phosphatase N-terminal" evidence="1">
    <location>
        <begin position="43"/>
        <end position="287"/>
    </location>
</feature>
<name>A0ABY3YL46_9FLAO</name>
<dbReference type="Gene3D" id="3.30.420.150">
    <property type="entry name" value="Exopolyphosphatase. Domain 2"/>
    <property type="match status" value="1"/>
</dbReference>
<gene>
    <name evidence="2" type="ORF">MQE36_12375</name>
</gene>
<dbReference type="CDD" id="cd24006">
    <property type="entry name" value="ASKHA_NBD_PPX_GppA"/>
    <property type="match status" value="1"/>
</dbReference>
<dbReference type="Proteomes" id="UP000829476">
    <property type="component" value="Chromosome"/>
</dbReference>
<dbReference type="SUPFAM" id="SSF53067">
    <property type="entry name" value="Actin-like ATPase domain"/>
    <property type="match status" value="2"/>
</dbReference>
<evidence type="ECO:0000313" key="2">
    <source>
        <dbReference type="EMBL" id="UNY97878.1"/>
    </source>
</evidence>
<dbReference type="InterPro" id="IPR050273">
    <property type="entry name" value="GppA/Ppx_hydrolase"/>
</dbReference>
<evidence type="ECO:0000313" key="3">
    <source>
        <dbReference type="Proteomes" id="UP000829476"/>
    </source>
</evidence>
<protein>
    <submittedName>
        <fullName evidence="2">Rod shape-determining protein</fullName>
    </submittedName>
</protein>
<dbReference type="PANTHER" id="PTHR30005:SF0">
    <property type="entry name" value="RETROGRADE REGULATION PROTEIN 2"/>
    <property type="match status" value="1"/>
</dbReference>
<dbReference type="InterPro" id="IPR003695">
    <property type="entry name" value="Ppx_GppA_N"/>
</dbReference>
<sequence length="302" mass="33930">MKIRKFAAIDIGSNAIRLLINNVIESEGKDTQFKKSSLVRVPIRLGQDSFTVGEISKSNATRMVEAMKAFKLLMKVHNVEKYMACATSAMREANNGNELVEAIRDKSGINIEIIDGRKEAAIIASTDLHTLIEKDKTYLYIDVGGGSTEFTIFNSGKVLASRSYKIGTVRLLNEMITEEVWRDIEKWIKKKTKEYKKVEIIGSGGNINKLFKMSGRKPGTPLSYIFLNAQYQFLKEMSYEDRISELGLNPDRADVIIPATRIYLNASKWSGAKKIHVPKIGLSDGIIKLLYSIEKDKELALL</sequence>